<dbReference type="InParanoid" id="A0A0G4EYG5"/>
<sequence length="481" mass="53492">MRGVIQRTFAPVRLDLAAYPHLRPGGPTEADHAAAERKSRKWMADGGLSEEQIAERLEKRRREGALQQKWEGHREFEAAKAAVEHQYGLIVEGRGRMGGQAHLWRSGRYMIKVFSRDFSLGGPRYTPTHTIYTTEGLSRCPQICRYYDSFTTSGRTVTIMEHIDGKTLSACEPLGEEAAKTYMKGVFTALAYLHGKGVHYYDVKPDNFMVFPCGAVKMIDLDMIDYDNAGRSGAREDVEKAGRMLQGLLKPNVSPSPELQDLFDHISRGQMTSAEILAHPWLRGTHLPTPPPSPPPPQHQLRLVKEETVAQAPQPPTHLRPGEQQQGHTQATRSSQSQRKQHKKKDRNPPSQHTSLANSVKPSQQHQQQGKDNGGTQETMVERKGGGGEGHFTPPTAPRHHHHLNPSSRPSSPTPGLKGQGGKFDECVEAIDSKAKGGKWEGVIEAFYRLRLTEKLHLTSSALTQLQRRTPPGSPFSHRAS</sequence>
<dbReference type="InterPro" id="IPR008271">
    <property type="entry name" value="Ser/Thr_kinase_AS"/>
</dbReference>
<accession>A0A0G4EYG5</accession>
<feature type="region of interest" description="Disordered" evidence="1">
    <location>
        <begin position="460"/>
        <end position="481"/>
    </location>
</feature>
<dbReference type="GO" id="GO:0005524">
    <property type="term" value="F:ATP binding"/>
    <property type="evidence" value="ECO:0007669"/>
    <property type="project" value="InterPro"/>
</dbReference>
<reference evidence="3 4" key="1">
    <citation type="submission" date="2014-11" db="EMBL/GenBank/DDBJ databases">
        <authorList>
            <person name="Zhu J."/>
            <person name="Qi W."/>
            <person name="Song R."/>
        </authorList>
    </citation>
    <scope>NUCLEOTIDE SEQUENCE [LARGE SCALE GENOMIC DNA]</scope>
</reference>
<dbReference type="GO" id="GO:0004672">
    <property type="term" value="F:protein kinase activity"/>
    <property type="evidence" value="ECO:0007669"/>
    <property type="project" value="InterPro"/>
</dbReference>
<dbReference type="PANTHER" id="PTHR48011:SF5">
    <property type="entry name" value="PROTEIN KINASE DOMAIN-CONTAINING PROTEIN"/>
    <property type="match status" value="1"/>
</dbReference>
<evidence type="ECO:0000313" key="4">
    <source>
        <dbReference type="Proteomes" id="UP000041254"/>
    </source>
</evidence>
<proteinExistence type="predicted"/>
<dbReference type="GO" id="GO:0007165">
    <property type="term" value="P:signal transduction"/>
    <property type="evidence" value="ECO:0007669"/>
    <property type="project" value="TreeGrafter"/>
</dbReference>
<dbReference type="Proteomes" id="UP000041254">
    <property type="component" value="Unassembled WGS sequence"/>
</dbReference>
<dbReference type="VEuPathDB" id="CryptoDB:Vbra_1563"/>
<dbReference type="PANTHER" id="PTHR48011">
    <property type="entry name" value="CCR4-NOT TRANSCRIPTIONAL COMPLEX SUBUNIT CAF120-RELATED"/>
    <property type="match status" value="1"/>
</dbReference>
<dbReference type="STRING" id="1169540.A0A0G4EYG5"/>
<feature type="domain" description="Protein kinase" evidence="2">
    <location>
        <begin position="76"/>
        <end position="356"/>
    </location>
</feature>
<dbReference type="AlphaFoldDB" id="A0A0G4EYG5"/>
<evidence type="ECO:0000259" key="2">
    <source>
        <dbReference type="PROSITE" id="PS50011"/>
    </source>
</evidence>
<dbReference type="PhylomeDB" id="A0A0G4EYG5"/>
<dbReference type="PROSITE" id="PS00108">
    <property type="entry name" value="PROTEIN_KINASE_ST"/>
    <property type="match status" value="1"/>
</dbReference>
<evidence type="ECO:0000256" key="1">
    <source>
        <dbReference type="SAM" id="MobiDB-lite"/>
    </source>
</evidence>
<dbReference type="PROSITE" id="PS50011">
    <property type="entry name" value="PROTEIN_KINASE_DOM"/>
    <property type="match status" value="1"/>
</dbReference>
<protein>
    <recommendedName>
        <fullName evidence="2">Protein kinase domain-containing protein</fullName>
    </recommendedName>
</protein>
<dbReference type="SMART" id="SM00220">
    <property type="entry name" value="S_TKc"/>
    <property type="match status" value="1"/>
</dbReference>
<keyword evidence="4" id="KW-1185">Reference proteome</keyword>
<feature type="region of interest" description="Disordered" evidence="1">
    <location>
        <begin position="308"/>
        <end position="423"/>
    </location>
</feature>
<evidence type="ECO:0000313" key="3">
    <source>
        <dbReference type="EMBL" id="CEM03490.1"/>
    </source>
</evidence>
<dbReference type="SUPFAM" id="SSF56112">
    <property type="entry name" value="Protein kinase-like (PK-like)"/>
    <property type="match status" value="1"/>
</dbReference>
<organism evidence="3 4">
    <name type="scientific">Vitrella brassicaformis (strain CCMP3155)</name>
    <dbReference type="NCBI Taxonomy" id="1169540"/>
    <lineage>
        <taxon>Eukaryota</taxon>
        <taxon>Sar</taxon>
        <taxon>Alveolata</taxon>
        <taxon>Colpodellida</taxon>
        <taxon>Vitrellaceae</taxon>
        <taxon>Vitrella</taxon>
    </lineage>
</organism>
<dbReference type="Gene3D" id="1.10.510.10">
    <property type="entry name" value="Transferase(Phosphotransferase) domain 1"/>
    <property type="match status" value="1"/>
</dbReference>
<dbReference type="InterPro" id="IPR011009">
    <property type="entry name" value="Kinase-like_dom_sf"/>
</dbReference>
<gene>
    <name evidence="3" type="ORF">Vbra_1563</name>
</gene>
<dbReference type="InterPro" id="IPR000719">
    <property type="entry name" value="Prot_kinase_dom"/>
</dbReference>
<dbReference type="EMBL" id="CDMY01000342">
    <property type="protein sequence ID" value="CEM03490.1"/>
    <property type="molecule type" value="Genomic_DNA"/>
</dbReference>
<name>A0A0G4EYG5_VITBC</name>
<feature type="compositionally biased region" description="Polar residues" evidence="1">
    <location>
        <begin position="349"/>
        <end position="379"/>
    </location>
</feature>
<dbReference type="InterPro" id="IPR052751">
    <property type="entry name" value="Plant_MAPKKK"/>
</dbReference>
<dbReference type="Pfam" id="PF00069">
    <property type="entry name" value="Pkinase"/>
    <property type="match status" value="1"/>
</dbReference>
<feature type="compositionally biased region" description="Polar residues" evidence="1">
    <location>
        <begin position="323"/>
        <end position="332"/>
    </location>
</feature>